<dbReference type="Pfam" id="PF13516">
    <property type="entry name" value="LRR_6"/>
    <property type="match status" value="2"/>
</dbReference>
<dbReference type="GO" id="GO:0031267">
    <property type="term" value="F:small GTPase binding"/>
    <property type="evidence" value="ECO:0007669"/>
    <property type="project" value="TreeGrafter"/>
</dbReference>
<proteinExistence type="predicted"/>
<evidence type="ECO:0000256" key="4">
    <source>
        <dbReference type="SAM" id="MobiDB-lite"/>
    </source>
</evidence>
<dbReference type="GO" id="GO:0005634">
    <property type="term" value="C:nucleus"/>
    <property type="evidence" value="ECO:0007669"/>
    <property type="project" value="TreeGrafter"/>
</dbReference>
<dbReference type="PANTHER" id="PTHR24113:SF12">
    <property type="entry name" value="RAN GTPASE-ACTIVATING PROTEIN 1"/>
    <property type="match status" value="1"/>
</dbReference>
<keyword evidence="1" id="KW-0343">GTPase activation</keyword>
<keyword evidence="3" id="KW-0677">Repeat</keyword>
<dbReference type="Gene3D" id="3.80.10.10">
    <property type="entry name" value="Ribonuclease Inhibitor"/>
    <property type="match status" value="2"/>
</dbReference>
<dbReference type="GO" id="GO:0006913">
    <property type="term" value="P:nucleocytoplasmic transport"/>
    <property type="evidence" value="ECO:0007669"/>
    <property type="project" value="TreeGrafter"/>
</dbReference>
<evidence type="ECO:0000256" key="3">
    <source>
        <dbReference type="ARBA" id="ARBA00022737"/>
    </source>
</evidence>
<accession>A0A176W2H4</accession>
<dbReference type="PANTHER" id="PTHR24113">
    <property type="entry name" value="RAN GTPASE-ACTIVATING PROTEIN 1"/>
    <property type="match status" value="1"/>
</dbReference>
<comment type="caution">
    <text evidence="5">The sequence shown here is derived from an EMBL/GenBank/DDBJ whole genome shotgun (WGS) entry which is preliminary data.</text>
</comment>
<protein>
    <submittedName>
        <fullName evidence="5">Uncharacterized protein</fullName>
    </submittedName>
</protein>
<evidence type="ECO:0000313" key="6">
    <source>
        <dbReference type="Proteomes" id="UP000077202"/>
    </source>
</evidence>
<dbReference type="GO" id="GO:0005829">
    <property type="term" value="C:cytosol"/>
    <property type="evidence" value="ECO:0007669"/>
    <property type="project" value="TreeGrafter"/>
</dbReference>
<keyword evidence="2" id="KW-0433">Leucine-rich repeat</keyword>
<feature type="region of interest" description="Disordered" evidence="4">
    <location>
        <begin position="354"/>
        <end position="388"/>
    </location>
</feature>
<gene>
    <name evidence="5" type="ORF">AXG93_793s1120</name>
</gene>
<dbReference type="InterPro" id="IPR001611">
    <property type="entry name" value="Leu-rich_rpt"/>
</dbReference>
<feature type="region of interest" description="Disordered" evidence="4">
    <location>
        <begin position="491"/>
        <end position="511"/>
    </location>
</feature>
<dbReference type="AlphaFoldDB" id="A0A176W2H4"/>
<dbReference type="SUPFAM" id="SSF52047">
    <property type="entry name" value="RNI-like"/>
    <property type="match status" value="1"/>
</dbReference>
<name>A0A176W2H4_MARPO</name>
<organism evidence="5 6">
    <name type="scientific">Marchantia polymorpha subsp. ruderalis</name>
    <dbReference type="NCBI Taxonomy" id="1480154"/>
    <lineage>
        <taxon>Eukaryota</taxon>
        <taxon>Viridiplantae</taxon>
        <taxon>Streptophyta</taxon>
        <taxon>Embryophyta</taxon>
        <taxon>Marchantiophyta</taxon>
        <taxon>Marchantiopsida</taxon>
        <taxon>Marchantiidae</taxon>
        <taxon>Marchantiales</taxon>
        <taxon>Marchantiaceae</taxon>
        <taxon>Marchantia</taxon>
    </lineage>
</organism>
<dbReference type="Proteomes" id="UP000077202">
    <property type="component" value="Unassembled WGS sequence"/>
</dbReference>
<evidence type="ECO:0000313" key="5">
    <source>
        <dbReference type="EMBL" id="OAE26652.1"/>
    </source>
</evidence>
<evidence type="ECO:0000256" key="2">
    <source>
        <dbReference type="ARBA" id="ARBA00022614"/>
    </source>
</evidence>
<dbReference type="EMBL" id="LVLJ01002144">
    <property type="protein sequence ID" value="OAE26652.1"/>
    <property type="molecule type" value="Genomic_DNA"/>
</dbReference>
<keyword evidence="6" id="KW-1185">Reference proteome</keyword>
<reference evidence="5" key="1">
    <citation type="submission" date="2016-03" db="EMBL/GenBank/DDBJ databases">
        <title>Mechanisms controlling the formation of the plant cell surface in tip-growing cells are functionally conserved among land plants.</title>
        <authorList>
            <person name="Honkanen S."/>
            <person name="Jones V.A."/>
            <person name="Morieri G."/>
            <person name="Champion C."/>
            <person name="Hetherington A.J."/>
            <person name="Kelly S."/>
            <person name="Saint-Marcoux D."/>
            <person name="Proust H."/>
            <person name="Prescott H."/>
            <person name="Dolan L."/>
        </authorList>
    </citation>
    <scope>NUCLEOTIDE SEQUENCE [LARGE SCALE GENOMIC DNA]</scope>
    <source>
        <tissue evidence="5">Whole gametophyte</tissue>
    </source>
</reference>
<dbReference type="GO" id="GO:0048471">
    <property type="term" value="C:perinuclear region of cytoplasm"/>
    <property type="evidence" value="ECO:0007669"/>
    <property type="project" value="TreeGrafter"/>
</dbReference>
<sequence length="511" mass="55402">MMANPPPKVVIPVMLGVLTAGRQTINEARVLEARILEKLDSVSELDLDFRLIEDNEMATLGRAFQQRPFPGLEILSLSQNRVEELAMPQIARAIETGNLSNLRKLNLYKCRIDGAGAIMLAEALQSGNLSRLQNLELSYNNIGDMGLVAISNALASGYVPAIKTLSLGGDVETQGEGFHVQGSQALARAFQSGNSPLLEDLQIWGIVEEEGVIAVIKGLESRMVGCFKSLYFSNCKIRLDGAKALARALQSPSFSYLSLLGIFESPMLGDEGVAALAEAFKSSNLNSLEHLYLNYVRMKDKGWSELTALLEAGHLPNLSGIYAIEDFHHISRSSAEALAKAYHNNTSLVAKLVDHRSDSRSASSSSNSDKAEESVQEVGGGRAKRQKARVAAALEQKRHETGETDSGYFSGAHAASDARSIGAEQLAHRGISGNFTGLHGARRRRQHVCEPTCQRISERLNWRRFVPMTSGHAPAAPSRPPIRLRLRLSISTGVGRSQHSPPLCGGDNRSS</sequence>
<evidence type="ECO:0000256" key="1">
    <source>
        <dbReference type="ARBA" id="ARBA00022468"/>
    </source>
</evidence>
<dbReference type="InterPro" id="IPR032675">
    <property type="entry name" value="LRR_dom_sf"/>
</dbReference>
<dbReference type="GO" id="GO:0005096">
    <property type="term" value="F:GTPase activator activity"/>
    <property type="evidence" value="ECO:0007669"/>
    <property type="project" value="UniProtKB-KW"/>
</dbReference>
<dbReference type="InterPro" id="IPR027038">
    <property type="entry name" value="RanGap"/>
</dbReference>
<dbReference type="SMART" id="SM00368">
    <property type="entry name" value="LRR_RI"/>
    <property type="match status" value="5"/>
</dbReference>